<protein>
    <recommendedName>
        <fullName evidence="12">Sodium:proton antiporter</fullName>
    </recommendedName>
</protein>
<evidence type="ECO:0000259" key="9">
    <source>
        <dbReference type="Pfam" id="PF20501"/>
    </source>
</evidence>
<dbReference type="GO" id="GO:0005886">
    <property type="term" value="C:plasma membrane"/>
    <property type="evidence" value="ECO:0007669"/>
    <property type="project" value="UniProtKB-SubCell"/>
</dbReference>
<keyword evidence="6 7" id="KW-0472">Membrane</keyword>
<keyword evidence="4 7" id="KW-0812">Transmembrane</keyword>
<feature type="transmembrane region" description="Helical" evidence="7">
    <location>
        <begin position="234"/>
        <end position="256"/>
    </location>
</feature>
<evidence type="ECO:0000256" key="3">
    <source>
        <dbReference type="ARBA" id="ARBA00022475"/>
    </source>
</evidence>
<dbReference type="Proteomes" id="UP000563151">
    <property type="component" value="Unassembled WGS sequence"/>
</dbReference>
<organism evidence="10 11">
    <name type="scientific">Clostridium tetanomorphum</name>
    <dbReference type="NCBI Taxonomy" id="1553"/>
    <lineage>
        <taxon>Bacteria</taxon>
        <taxon>Bacillati</taxon>
        <taxon>Bacillota</taxon>
        <taxon>Clostridia</taxon>
        <taxon>Eubacteriales</taxon>
        <taxon>Clostridiaceae</taxon>
        <taxon>Clostridium</taxon>
    </lineage>
</organism>
<dbReference type="Pfam" id="PF04039">
    <property type="entry name" value="MnhB"/>
    <property type="match status" value="1"/>
</dbReference>
<feature type="transmembrane region" description="Helical" evidence="7">
    <location>
        <begin position="126"/>
        <end position="147"/>
    </location>
</feature>
<keyword evidence="3" id="KW-1003">Cell membrane</keyword>
<evidence type="ECO:0000256" key="6">
    <source>
        <dbReference type="ARBA" id="ARBA00023136"/>
    </source>
</evidence>
<feature type="transmembrane region" description="Helical" evidence="7">
    <location>
        <begin position="194"/>
        <end position="214"/>
    </location>
</feature>
<evidence type="ECO:0000313" key="11">
    <source>
        <dbReference type="Proteomes" id="UP000563151"/>
    </source>
</evidence>
<dbReference type="InterPro" id="IPR050622">
    <property type="entry name" value="CPA3_antiporter_subunitB"/>
</dbReference>
<evidence type="ECO:0000259" key="8">
    <source>
        <dbReference type="Pfam" id="PF04039"/>
    </source>
</evidence>
<dbReference type="PANTHER" id="PTHR33932">
    <property type="entry name" value="NA(+)/H(+) ANTIPORTER SUBUNIT B"/>
    <property type="match status" value="1"/>
</dbReference>
<proteinExistence type="inferred from homology"/>
<evidence type="ECO:0000256" key="2">
    <source>
        <dbReference type="ARBA" id="ARBA00009425"/>
    </source>
</evidence>
<dbReference type="EMBL" id="JAAZWO010000002">
    <property type="protein sequence ID" value="MBC2396645.1"/>
    <property type="molecule type" value="Genomic_DNA"/>
</dbReference>
<evidence type="ECO:0000256" key="1">
    <source>
        <dbReference type="ARBA" id="ARBA00004651"/>
    </source>
</evidence>
<feature type="transmembrane region" description="Helical" evidence="7">
    <location>
        <begin position="153"/>
        <end position="174"/>
    </location>
</feature>
<dbReference type="InterPro" id="IPR007182">
    <property type="entry name" value="MnhB"/>
</dbReference>
<comment type="similarity">
    <text evidence="2">Belongs to the CPA3 antiporters (TC 2.A.63) subunit B family.</text>
</comment>
<dbReference type="PANTHER" id="PTHR33932:SF4">
    <property type="entry name" value="NA(+)_H(+) ANTIPORTER SUBUNIT B"/>
    <property type="match status" value="1"/>
</dbReference>
<feature type="transmembrane region" description="Helical" evidence="7">
    <location>
        <begin position="7"/>
        <end position="27"/>
    </location>
</feature>
<comment type="subcellular location">
    <subcellularLocation>
        <location evidence="1">Cell membrane</location>
        <topology evidence="1">Multi-pass membrane protein</topology>
    </subcellularLocation>
</comment>
<feature type="domain" description="Na+/H+ antiporter MnhB subunit-related protein" evidence="8">
    <location>
        <begin position="127"/>
        <end position="248"/>
    </location>
</feature>
<reference evidence="10 11" key="1">
    <citation type="submission" date="2020-04" db="EMBL/GenBank/DDBJ databases">
        <title>Genomic insights into acetone-butanol-ethanol (ABE) fermentation by sequencing solventogenic clostridia strains.</title>
        <authorList>
            <person name="Brown S."/>
        </authorList>
    </citation>
    <scope>NUCLEOTIDE SEQUENCE [LARGE SCALE GENOMIC DNA]</scope>
    <source>
        <strain evidence="10 11">DJ011</strain>
    </source>
</reference>
<accession>A0A923E575</accession>
<dbReference type="Pfam" id="PF20501">
    <property type="entry name" value="MbhE"/>
    <property type="match status" value="1"/>
</dbReference>
<dbReference type="RefSeq" id="WP_051593112.1">
    <property type="nucleotide sequence ID" value="NZ_JAAZWO010000002.1"/>
</dbReference>
<dbReference type="NCBIfam" id="NF006248">
    <property type="entry name" value="PRK08386.1"/>
    <property type="match status" value="1"/>
</dbReference>
<name>A0A923E575_CLOTT</name>
<sequence length="265" mass="29199">MKRFLTWFSLSVLFLFFIYISFSMITLPSTYGGISSIIVKNTLEKTRAINAVTAIVFDFRGYDTLGESFVLFTAVSGSAAILRSYKKNSTKSKDKNLEKDEKFKSNFEVMKEIDNKTKVGIERDSIIVSTANIVLPISLTLGVYVILHGHLSPGGGFQGGVLIASAVTIIYLAYGIGKVAKVFNIEKIKFYENIGALSLLLLATLGVVYGYNFFKNVIYNQGEAGMLYSSGTIFWMNFAVGYKVLAGIGLLLINMLGTLNTEEKK</sequence>
<evidence type="ECO:0000256" key="7">
    <source>
        <dbReference type="SAM" id="Phobius"/>
    </source>
</evidence>
<evidence type="ECO:0008006" key="12">
    <source>
        <dbReference type="Google" id="ProtNLM"/>
    </source>
</evidence>
<evidence type="ECO:0000256" key="4">
    <source>
        <dbReference type="ARBA" id="ARBA00022692"/>
    </source>
</evidence>
<comment type="caution">
    <text evidence="10">The sequence shown here is derived from an EMBL/GenBank/DDBJ whole genome shotgun (WGS) entry which is preliminary data.</text>
</comment>
<keyword evidence="11" id="KW-1185">Reference proteome</keyword>
<gene>
    <name evidence="10" type="ORF">HGG79_02470</name>
</gene>
<feature type="transmembrane region" description="Helical" evidence="7">
    <location>
        <begin position="68"/>
        <end position="85"/>
    </location>
</feature>
<evidence type="ECO:0000256" key="5">
    <source>
        <dbReference type="ARBA" id="ARBA00022989"/>
    </source>
</evidence>
<feature type="domain" description="MrpA C-terminal/MbhE" evidence="9">
    <location>
        <begin position="19"/>
        <end position="87"/>
    </location>
</feature>
<evidence type="ECO:0000313" key="10">
    <source>
        <dbReference type="EMBL" id="MBC2396645.1"/>
    </source>
</evidence>
<dbReference type="InterPro" id="IPR046806">
    <property type="entry name" value="MrpA_C/MbhE"/>
</dbReference>
<keyword evidence="5 7" id="KW-1133">Transmembrane helix</keyword>
<dbReference type="AlphaFoldDB" id="A0A923E575"/>